<sequence>MLENTNVSPVKLRNLGIPRSQTEDRKGPLRARIIGSVYHGGWKDTEGNNTNTSIHLLVQQKSQTRGLEGYESSSSALPIPQRLIPMENGEQEVQPSIKLGRT</sequence>
<evidence type="ECO:0000256" key="1">
    <source>
        <dbReference type="SAM" id="MobiDB-lite"/>
    </source>
</evidence>
<dbReference type="AlphaFoldDB" id="A0A9Q3D6Q0"/>
<name>A0A9Q3D6Q0_9BASI</name>
<comment type="caution">
    <text evidence="2">The sequence shown here is derived from an EMBL/GenBank/DDBJ whole genome shotgun (WGS) entry which is preliminary data.</text>
</comment>
<keyword evidence="3" id="KW-1185">Reference proteome</keyword>
<reference evidence="2" key="1">
    <citation type="submission" date="2021-03" db="EMBL/GenBank/DDBJ databases">
        <title>Draft genome sequence of rust myrtle Austropuccinia psidii MF-1, a brazilian biotype.</title>
        <authorList>
            <person name="Quecine M.C."/>
            <person name="Pachon D.M.R."/>
            <person name="Bonatelli M.L."/>
            <person name="Correr F.H."/>
            <person name="Franceschini L.M."/>
            <person name="Leite T.F."/>
            <person name="Margarido G.R.A."/>
            <person name="Almeida C.A."/>
            <person name="Ferrarezi J.A."/>
            <person name="Labate C.A."/>
        </authorList>
    </citation>
    <scope>NUCLEOTIDE SEQUENCE</scope>
    <source>
        <strain evidence="2">MF-1</strain>
    </source>
</reference>
<organism evidence="2 3">
    <name type="scientific">Austropuccinia psidii MF-1</name>
    <dbReference type="NCBI Taxonomy" id="1389203"/>
    <lineage>
        <taxon>Eukaryota</taxon>
        <taxon>Fungi</taxon>
        <taxon>Dikarya</taxon>
        <taxon>Basidiomycota</taxon>
        <taxon>Pucciniomycotina</taxon>
        <taxon>Pucciniomycetes</taxon>
        <taxon>Pucciniales</taxon>
        <taxon>Sphaerophragmiaceae</taxon>
        <taxon>Austropuccinia</taxon>
    </lineage>
</organism>
<proteinExistence type="predicted"/>
<gene>
    <name evidence="2" type="ORF">O181_036222</name>
</gene>
<protein>
    <submittedName>
        <fullName evidence="2">Uncharacterized protein</fullName>
    </submittedName>
</protein>
<feature type="compositionally biased region" description="Polar residues" evidence="1">
    <location>
        <begin position="65"/>
        <end position="76"/>
    </location>
</feature>
<feature type="region of interest" description="Disordered" evidence="1">
    <location>
        <begin position="65"/>
        <end position="102"/>
    </location>
</feature>
<dbReference type="Proteomes" id="UP000765509">
    <property type="component" value="Unassembled WGS sequence"/>
</dbReference>
<dbReference type="EMBL" id="AVOT02013659">
    <property type="protein sequence ID" value="MBW0496507.1"/>
    <property type="molecule type" value="Genomic_DNA"/>
</dbReference>
<evidence type="ECO:0000313" key="3">
    <source>
        <dbReference type="Proteomes" id="UP000765509"/>
    </source>
</evidence>
<evidence type="ECO:0000313" key="2">
    <source>
        <dbReference type="EMBL" id="MBW0496507.1"/>
    </source>
</evidence>
<feature type="region of interest" description="Disordered" evidence="1">
    <location>
        <begin position="1"/>
        <end position="28"/>
    </location>
</feature>
<accession>A0A9Q3D6Q0</accession>